<comment type="similarity">
    <text evidence="3 9">Belongs to the COA3 family.</text>
</comment>
<comment type="function">
    <text evidence="1 9">Required for assembly of cytochrome c oxidase (complex IV).</text>
</comment>
<dbReference type="InterPro" id="IPR018628">
    <property type="entry name" value="Coa3_CC"/>
</dbReference>
<comment type="subunit">
    <text evidence="4 9">Component of 250-400 kDa complexes called cytochrome oxidase assembly intermediates or COA complexes.</text>
</comment>
<gene>
    <name evidence="11" type="ORF">GNLVRS02_ARAD1C11418g</name>
</gene>
<feature type="domain" description="Cytochrome c oxidase assembly factor 3 mitochondrial coiled-coil" evidence="10">
    <location>
        <begin position="32"/>
        <end position="73"/>
    </location>
</feature>
<dbReference type="InterPro" id="IPR041752">
    <property type="entry name" value="Coa3"/>
</dbReference>
<evidence type="ECO:0000256" key="5">
    <source>
        <dbReference type="ARBA" id="ARBA00022692"/>
    </source>
</evidence>
<evidence type="ECO:0000259" key="10">
    <source>
        <dbReference type="Pfam" id="PF09813"/>
    </source>
</evidence>
<keyword evidence="6 9" id="KW-1133">Transmembrane helix</keyword>
<comment type="subcellular location">
    <subcellularLocation>
        <location evidence="2">Mitochondrion inner membrane</location>
        <topology evidence="2">Single-pass membrane protein</topology>
    </subcellularLocation>
</comment>
<proteinExistence type="inferred from homology"/>
<sequence length="99" mass="11408">MTEHKQPDYKKINFLKPSPFQNPQSYTMTPMAWRARRPFFWKNVALASVLFGASAGVYYYTLSVIKKDDDFDDVPVPPISDADLAKLKAEHEKAKQQKN</sequence>
<keyword evidence="9" id="KW-0999">Mitochondrion inner membrane</keyword>
<dbReference type="AlphaFoldDB" id="A0A060T0A6"/>
<dbReference type="GO" id="GO:0005743">
    <property type="term" value="C:mitochondrial inner membrane"/>
    <property type="evidence" value="ECO:0007669"/>
    <property type="project" value="UniProtKB-SubCell"/>
</dbReference>
<organism evidence="11">
    <name type="scientific">Blastobotrys adeninivorans</name>
    <name type="common">Yeast</name>
    <name type="synonym">Arxula adeninivorans</name>
    <dbReference type="NCBI Taxonomy" id="409370"/>
    <lineage>
        <taxon>Eukaryota</taxon>
        <taxon>Fungi</taxon>
        <taxon>Dikarya</taxon>
        <taxon>Ascomycota</taxon>
        <taxon>Saccharomycotina</taxon>
        <taxon>Dipodascomycetes</taxon>
        <taxon>Dipodascales</taxon>
        <taxon>Trichomonascaceae</taxon>
        <taxon>Blastobotrys</taxon>
    </lineage>
</organism>
<keyword evidence="8 9" id="KW-0472">Membrane</keyword>
<reference evidence="11" key="1">
    <citation type="submission" date="2014-02" db="EMBL/GenBank/DDBJ databases">
        <authorList>
            <person name="Genoscope - CEA"/>
        </authorList>
    </citation>
    <scope>NUCLEOTIDE SEQUENCE</scope>
    <source>
        <strain evidence="11">LS3</strain>
    </source>
</reference>
<dbReference type="PANTHER" id="PTHR15642">
    <property type="entry name" value="CYTOCHROME C OXIDASE ASSEMBLY FACTOR 3, MITOCHONDRIAL"/>
    <property type="match status" value="1"/>
</dbReference>
<evidence type="ECO:0000256" key="8">
    <source>
        <dbReference type="ARBA" id="ARBA00023136"/>
    </source>
</evidence>
<evidence type="ECO:0000256" key="6">
    <source>
        <dbReference type="ARBA" id="ARBA00022989"/>
    </source>
</evidence>
<accession>A0A060T0A6</accession>
<evidence type="ECO:0000313" key="11">
    <source>
        <dbReference type="EMBL" id="CDP34398.1"/>
    </source>
</evidence>
<dbReference type="GO" id="GO:0033617">
    <property type="term" value="P:mitochondrial respiratory chain complex IV assembly"/>
    <property type="evidence" value="ECO:0007669"/>
    <property type="project" value="UniProtKB-UniRule"/>
</dbReference>
<evidence type="ECO:0000256" key="7">
    <source>
        <dbReference type="ARBA" id="ARBA00023128"/>
    </source>
</evidence>
<dbReference type="EMBL" id="HG937693">
    <property type="protein sequence ID" value="CDP34398.1"/>
    <property type="molecule type" value="Genomic_DNA"/>
</dbReference>
<dbReference type="PANTHER" id="PTHR15642:SF3">
    <property type="entry name" value="CYTOCHROME C OXIDASE ASSEMBLY FACTOR 3 HOMOLOG, MITOCHONDRIAL"/>
    <property type="match status" value="1"/>
</dbReference>
<feature type="transmembrane region" description="Helical" evidence="9">
    <location>
        <begin position="39"/>
        <end position="60"/>
    </location>
</feature>
<evidence type="ECO:0000256" key="3">
    <source>
        <dbReference type="ARBA" id="ARBA00007035"/>
    </source>
</evidence>
<reference evidence="11" key="2">
    <citation type="submission" date="2014-06" db="EMBL/GenBank/DDBJ databases">
        <title>The complete genome of Blastobotrys (Arxula) adeninivorans LS3 - a yeast of biotechnological interest.</title>
        <authorList>
            <person name="Kunze G."/>
            <person name="Gaillardin C."/>
            <person name="Czernicka M."/>
            <person name="Durrens P."/>
            <person name="Martin T."/>
            <person name="Boer E."/>
            <person name="Gabaldon T."/>
            <person name="Cruz J."/>
            <person name="Talla E."/>
            <person name="Marck C."/>
            <person name="Goffeau A."/>
            <person name="Barbe V."/>
            <person name="Baret P."/>
            <person name="Baronian K."/>
            <person name="Beier S."/>
            <person name="Bleykasten C."/>
            <person name="Bode R."/>
            <person name="Casaregola S."/>
            <person name="Despons L."/>
            <person name="Fairhead C."/>
            <person name="Giersberg M."/>
            <person name="Gierski P."/>
            <person name="Hahnel U."/>
            <person name="Hartmann A."/>
            <person name="Jankowska D."/>
            <person name="Jubin C."/>
            <person name="Jung P."/>
            <person name="Lafontaine I."/>
            <person name="Leh-Louis V."/>
            <person name="Lemaire M."/>
            <person name="Marcet-Houben M."/>
            <person name="Mascher M."/>
            <person name="Morel G."/>
            <person name="Richard G.-F."/>
            <person name="Riechen J."/>
            <person name="Sacerdot C."/>
            <person name="Sarkar A."/>
            <person name="Savel G."/>
            <person name="Schacherer J."/>
            <person name="Sherman D."/>
            <person name="Straub M.-L."/>
            <person name="Stein N."/>
            <person name="Thierry A."/>
            <person name="Trautwein-Schult A."/>
            <person name="Westhof E."/>
            <person name="Worch S."/>
            <person name="Dujon B."/>
            <person name="Souciet J.-L."/>
            <person name="Wincker P."/>
            <person name="Scholz U."/>
            <person name="Neuveglise N."/>
        </authorList>
    </citation>
    <scope>NUCLEOTIDE SEQUENCE</scope>
    <source>
        <strain evidence="11">LS3</strain>
    </source>
</reference>
<evidence type="ECO:0000256" key="9">
    <source>
        <dbReference type="RuleBase" id="RU367056"/>
    </source>
</evidence>
<evidence type="ECO:0000256" key="1">
    <source>
        <dbReference type="ARBA" id="ARBA00003064"/>
    </source>
</evidence>
<dbReference type="Pfam" id="PF09813">
    <property type="entry name" value="Coa3_cc"/>
    <property type="match status" value="1"/>
</dbReference>
<name>A0A060T0A6_BLAAD</name>
<keyword evidence="5 9" id="KW-0812">Transmembrane</keyword>
<keyword evidence="7 9" id="KW-0496">Mitochondrion</keyword>
<evidence type="ECO:0000256" key="4">
    <source>
        <dbReference type="ARBA" id="ARBA00011351"/>
    </source>
</evidence>
<protein>
    <recommendedName>
        <fullName evidence="9">Cytochrome c oxidase assembly factor 3</fullName>
    </recommendedName>
</protein>
<evidence type="ECO:0000256" key="2">
    <source>
        <dbReference type="ARBA" id="ARBA00004434"/>
    </source>
</evidence>